<gene>
    <name evidence="2" type="ORF">GV64_13250</name>
</gene>
<keyword evidence="3" id="KW-1185">Reference proteome</keyword>
<reference evidence="2 3" key="1">
    <citation type="submission" date="2014-06" db="EMBL/GenBank/DDBJ databases">
        <title>Whole Genome Sequences of Three Symbiotic Endozoicomonas Bacteria.</title>
        <authorList>
            <person name="Neave M.J."/>
            <person name="Apprill A."/>
            <person name="Voolstra C.R."/>
        </authorList>
    </citation>
    <scope>NUCLEOTIDE SEQUENCE [LARGE SCALE GENOMIC DNA]</scope>
    <source>
        <strain evidence="2 3">DSM 22380</strain>
    </source>
</reference>
<accession>A0A081KBQ0</accession>
<comment type="caution">
    <text evidence="2">The sequence shown here is derived from an EMBL/GenBank/DDBJ whole genome shotgun (WGS) entry which is preliminary data.</text>
</comment>
<evidence type="ECO:0000256" key="1">
    <source>
        <dbReference type="SAM" id="MobiDB-lite"/>
    </source>
</evidence>
<dbReference type="InterPro" id="IPR029058">
    <property type="entry name" value="AB_hydrolase_fold"/>
</dbReference>
<dbReference type="SUPFAM" id="SSF53474">
    <property type="entry name" value="alpha/beta-Hydrolases"/>
    <property type="match status" value="1"/>
</dbReference>
<feature type="compositionally biased region" description="Polar residues" evidence="1">
    <location>
        <begin position="1"/>
        <end position="18"/>
    </location>
</feature>
<organism evidence="2 3">
    <name type="scientific">Endozoicomonas elysicola</name>
    <dbReference type="NCBI Taxonomy" id="305900"/>
    <lineage>
        <taxon>Bacteria</taxon>
        <taxon>Pseudomonadati</taxon>
        <taxon>Pseudomonadota</taxon>
        <taxon>Gammaproteobacteria</taxon>
        <taxon>Oceanospirillales</taxon>
        <taxon>Endozoicomonadaceae</taxon>
        <taxon>Endozoicomonas</taxon>
    </lineage>
</organism>
<evidence type="ECO:0000313" key="2">
    <source>
        <dbReference type="EMBL" id="KEI71576.1"/>
    </source>
</evidence>
<proteinExistence type="predicted"/>
<dbReference type="Proteomes" id="UP000027997">
    <property type="component" value="Unassembled WGS sequence"/>
</dbReference>
<feature type="region of interest" description="Disordered" evidence="1">
    <location>
        <begin position="1"/>
        <end position="32"/>
    </location>
</feature>
<name>A0A081KBQ0_9GAMM</name>
<dbReference type="EMBL" id="JOJP01000001">
    <property type="protein sequence ID" value="KEI71576.1"/>
    <property type="molecule type" value="Genomic_DNA"/>
</dbReference>
<dbReference type="STRING" id="305900.GV64_13250"/>
<dbReference type="AlphaFoldDB" id="A0A081KBQ0"/>
<evidence type="ECO:0000313" key="3">
    <source>
        <dbReference type="Proteomes" id="UP000027997"/>
    </source>
</evidence>
<dbReference type="Gene3D" id="3.40.50.1820">
    <property type="entry name" value="alpha/beta hydrolase"/>
    <property type="match status" value="1"/>
</dbReference>
<dbReference type="RefSeq" id="WP_020583257.1">
    <property type="nucleotide sequence ID" value="NZ_JOJP01000001.1"/>
</dbReference>
<protein>
    <recommendedName>
        <fullName evidence="4">Fungal lipase-like domain-containing protein</fullName>
    </recommendedName>
</protein>
<sequence>MMKLNKTGSPENSPNVTRTSEHELEGHHKGRNVKLSRGQKIIQWFSSLKKSLIAGIALLRRSIKLSFSKDPAPMKGRYWEQVPLPNDPRQLKEIAIDSALAQIPYTLNNDPVSCWKTVREAENILIDSTESEAPVETQHQIESRFFEEIINNKKEKHISEFKNTVLTREQQDMAQNELFHNFTLLPSGMIVDHKTGLTAVMVINQATDKITLIFGGTNSAYGASELLDDSGLKIGKKPGRLRAQLKANWQNLTGQNIPDCYHQAAKLVQLIKSMANSNTLLKRMGLDDSLGMLFLTGHSLGGGLVQYSAPKNKVLGRTFSPAALGYKVLEDLTIEEKELARNGLVSNYLIDNDLITTPSGYGLWHKWLAPTVIGKRTIIHGNKTTGKNTLYGRHSWSHLHYMVALEHKKKAKK</sequence>
<evidence type="ECO:0008006" key="4">
    <source>
        <dbReference type="Google" id="ProtNLM"/>
    </source>
</evidence>